<name>A0AAE1SW71_9SOLA</name>
<dbReference type="EMBL" id="JAVYJV010000002">
    <property type="protein sequence ID" value="KAK4376895.1"/>
    <property type="molecule type" value="Genomic_DNA"/>
</dbReference>
<reference evidence="2" key="1">
    <citation type="submission" date="2023-12" db="EMBL/GenBank/DDBJ databases">
        <title>Genome assembly of Anisodus tanguticus.</title>
        <authorList>
            <person name="Wang Y.-J."/>
        </authorList>
    </citation>
    <scope>NUCLEOTIDE SEQUENCE</scope>
    <source>
        <strain evidence="2">KB-2021</strain>
        <tissue evidence="2">Leaf</tissue>
    </source>
</reference>
<dbReference type="AlphaFoldDB" id="A0AAE1SW71"/>
<feature type="region of interest" description="Disordered" evidence="1">
    <location>
        <begin position="51"/>
        <end position="73"/>
    </location>
</feature>
<gene>
    <name evidence="2" type="ORF">RND71_003191</name>
</gene>
<sequence>MPEFVDNQELQFGDMDQANYKTKDELTDLFTKSIPVKSRICSSKTKECSLARGGKSLHEPLNLSRPQEMETNRQQLEGSVVGRARGNQGAKSAPPPHSWLVDLVGDLVANI</sequence>
<evidence type="ECO:0000256" key="1">
    <source>
        <dbReference type="SAM" id="MobiDB-lite"/>
    </source>
</evidence>
<protein>
    <submittedName>
        <fullName evidence="2">Uncharacterized protein</fullName>
    </submittedName>
</protein>
<dbReference type="Proteomes" id="UP001291623">
    <property type="component" value="Unassembled WGS sequence"/>
</dbReference>
<organism evidence="2 3">
    <name type="scientific">Anisodus tanguticus</name>
    <dbReference type="NCBI Taxonomy" id="243964"/>
    <lineage>
        <taxon>Eukaryota</taxon>
        <taxon>Viridiplantae</taxon>
        <taxon>Streptophyta</taxon>
        <taxon>Embryophyta</taxon>
        <taxon>Tracheophyta</taxon>
        <taxon>Spermatophyta</taxon>
        <taxon>Magnoliopsida</taxon>
        <taxon>eudicotyledons</taxon>
        <taxon>Gunneridae</taxon>
        <taxon>Pentapetalae</taxon>
        <taxon>asterids</taxon>
        <taxon>lamiids</taxon>
        <taxon>Solanales</taxon>
        <taxon>Solanaceae</taxon>
        <taxon>Solanoideae</taxon>
        <taxon>Hyoscyameae</taxon>
        <taxon>Anisodus</taxon>
    </lineage>
</organism>
<keyword evidence="3" id="KW-1185">Reference proteome</keyword>
<accession>A0AAE1SW71</accession>
<evidence type="ECO:0000313" key="3">
    <source>
        <dbReference type="Proteomes" id="UP001291623"/>
    </source>
</evidence>
<proteinExistence type="predicted"/>
<evidence type="ECO:0000313" key="2">
    <source>
        <dbReference type="EMBL" id="KAK4376895.1"/>
    </source>
</evidence>
<comment type="caution">
    <text evidence="2">The sequence shown here is derived from an EMBL/GenBank/DDBJ whole genome shotgun (WGS) entry which is preliminary data.</text>
</comment>